<evidence type="ECO:0000313" key="3">
    <source>
        <dbReference type="EMBL" id="SHJ67891.1"/>
    </source>
</evidence>
<evidence type="ECO:0000259" key="1">
    <source>
        <dbReference type="Pfam" id="PF01408"/>
    </source>
</evidence>
<accession>A0A1M6L9L4</accession>
<dbReference type="Proteomes" id="UP000184536">
    <property type="component" value="Unassembled WGS sequence"/>
</dbReference>
<feature type="domain" description="Gfo/Idh/MocA-like oxidoreductase N-terminal" evidence="1">
    <location>
        <begin position="1"/>
        <end position="119"/>
    </location>
</feature>
<dbReference type="GO" id="GO:0000166">
    <property type="term" value="F:nucleotide binding"/>
    <property type="evidence" value="ECO:0007669"/>
    <property type="project" value="InterPro"/>
</dbReference>
<dbReference type="InterPro" id="IPR048477">
    <property type="entry name" value="YceM-like_C"/>
</dbReference>
<dbReference type="InterPro" id="IPR000683">
    <property type="entry name" value="Gfo/Idh/MocA-like_OxRdtase_N"/>
</dbReference>
<dbReference type="InterPro" id="IPR051317">
    <property type="entry name" value="Gfo/Idh/MocA_oxidoreduct"/>
</dbReference>
<proteinExistence type="predicted"/>
<dbReference type="EMBL" id="FQZV01000035">
    <property type="protein sequence ID" value="SHJ67891.1"/>
    <property type="molecule type" value="Genomic_DNA"/>
</dbReference>
<dbReference type="Pfam" id="PF01408">
    <property type="entry name" value="GFO_IDH_MocA"/>
    <property type="match status" value="1"/>
</dbReference>
<dbReference type="InterPro" id="IPR036291">
    <property type="entry name" value="NAD(P)-bd_dom_sf"/>
</dbReference>
<sequence>MRVGIIGLGDIARKAYLPILMNRGDITPVLCTRNEKVLEEISRKYRAPESIQRIEDLIDRNIDAAFIHAATESHGEIAEELLRQGIHVYVDKPIAYHYEDAQRIVELAEEKNRVLMVGFNRRFAPMISQLKAQGQANLILIQKNRLYLPDQIRRFIFDDFVHVVDTLRFLLPGEVEEVQIQGRAEDDQLYHVVLTLSGKGYTAIGMMNRDNGAAEEVVEYMHPGNKWVIRDLNQGVRYHQGDEIHFKFGDWDSVLYRRGFYQIIDHFLQSVKGGTASSISPRDALKTHELCERIVAKLEDVQAFQNPL</sequence>
<reference evidence="4" key="1">
    <citation type="submission" date="2016-11" db="EMBL/GenBank/DDBJ databases">
        <authorList>
            <person name="Varghese N."/>
            <person name="Submissions S."/>
        </authorList>
    </citation>
    <scope>NUCLEOTIDE SEQUENCE [LARGE SCALE GENOMIC DNA]</scope>
    <source>
        <strain evidence="4">DSM 17957</strain>
    </source>
</reference>
<gene>
    <name evidence="3" type="ORF">SAMN02745975_02617</name>
</gene>
<dbReference type="Pfam" id="PF21378">
    <property type="entry name" value="YceM-like_C"/>
    <property type="match status" value="1"/>
</dbReference>
<dbReference type="PANTHER" id="PTHR43708">
    <property type="entry name" value="CONSERVED EXPRESSED OXIDOREDUCTASE (EUROFUNG)"/>
    <property type="match status" value="1"/>
</dbReference>
<dbReference type="RefSeq" id="WP_110941710.1">
    <property type="nucleotide sequence ID" value="NZ_FQZV01000035.1"/>
</dbReference>
<dbReference type="Gene3D" id="3.30.360.10">
    <property type="entry name" value="Dihydrodipicolinate Reductase, domain 2"/>
    <property type="match status" value="1"/>
</dbReference>
<dbReference type="STRING" id="1121919.SAMN02745975_02617"/>
<dbReference type="AlphaFoldDB" id="A0A1M6L9L4"/>
<dbReference type="SUPFAM" id="SSF51735">
    <property type="entry name" value="NAD(P)-binding Rossmann-fold domains"/>
    <property type="match status" value="1"/>
</dbReference>
<evidence type="ECO:0000259" key="2">
    <source>
        <dbReference type="Pfam" id="PF21378"/>
    </source>
</evidence>
<organism evidence="3 4">
    <name type="scientific">Geosporobacter subterraneus DSM 17957</name>
    <dbReference type="NCBI Taxonomy" id="1121919"/>
    <lineage>
        <taxon>Bacteria</taxon>
        <taxon>Bacillati</taxon>
        <taxon>Bacillota</taxon>
        <taxon>Clostridia</taxon>
        <taxon>Peptostreptococcales</taxon>
        <taxon>Thermotaleaceae</taxon>
        <taxon>Geosporobacter</taxon>
    </lineage>
</organism>
<keyword evidence="4" id="KW-1185">Reference proteome</keyword>
<evidence type="ECO:0000313" key="4">
    <source>
        <dbReference type="Proteomes" id="UP000184536"/>
    </source>
</evidence>
<feature type="domain" description="YceM-like C-terminal" evidence="2">
    <location>
        <begin position="125"/>
        <end position="234"/>
    </location>
</feature>
<dbReference type="Gene3D" id="3.40.50.720">
    <property type="entry name" value="NAD(P)-binding Rossmann-like Domain"/>
    <property type="match status" value="1"/>
</dbReference>
<dbReference type="PANTHER" id="PTHR43708:SF4">
    <property type="entry name" value="OXIDOREDUCTASE YCEM-RELATED"/>
    <property type="match status" value="1"/>
</dbReference>
<dbReference type="OrthoDB" id="9815825at2"/>
<name>A0A1M6L9L4_9FIRM</name>
<dbReference type="SUPFAM" id="SSF55347">
    <property type="entry name" value="Glyceraldehyde-3-phosphate dehydrogenase-like, C-terminal domain"/>
    <property type="match status" value="1"/>
</dbReference>
<protein>
    <submittedName>
        <fullName evidence="3">Virulence factor</fullName>
    </submittedName>
</protein>